<reference evidence="3 4" key="1">
    <citation type="submission" date="2016-08" db="EMBL/GenBank/DDBJ databases">
        <title>Novel Firmicutes and Novel Genomes.</title>
        <authorList>
            <person name="Poppleton D.I."/>
            <person name="Gribaldo S."/>
        </authorList>
    </citation>
    <scope>NUCLEOTIDE SEQUENCE [LARGE SCALE GENOMIC DNA]</scope>
    <source>
        <strain evidence="3 4">CTT3</strain>
    </source>
</reference>
<feature type="domain" description="CopZ zinc binding" evidence="2">
    <location>
        <begin position="1"/>
        <end position="42"/>
    </location>
</feature>
<feature type="domain" description="BFD-like [2Fe-2S]-binding" evidence="1">
    <location>
        <begin position="55"/>
        <end position="91"/>
    </location>
</feature>
<protein>
    <submittedName>
        <fullName evidence="3">Ferredoxin</fullName>
    </submittedName>
</protein>
<dbReference type="InterPro" id="IPR041854">
    <property type="entry name" value="BFD-like_2Fe2S-bd_dom_sf"/>
</dbReference>
<proteinExistence type="predicted"/>
<dbReference type="Gene3D" id="2.20.25.270">
    <property type="match status" value="1"/>
</dbReference>
<accession>A0A419SW82</accession>
<gene>
    <name evidence="3" type="ORF">BET03_05350</name>
</gene>
<dbReference type="Pfam" id="PF18423">
    <property type="entry name" value="zf_CopZ"/>
    <property type="match status" value="1"/>
</dbReference>
<dbReference type="EMBL" id="MCIB01000037">
    <property type="protein sequence ID" value="RKD29486.1"/>
    <property type="molecule type" value="Genomic_DNA"/>
</dbReference>
<sequence length="119" mass="13794">MVNEDLVEKINTDIYCLCVNEDCNVAYYNNKIKTIIRTEEIKVPIWFKKNADPKYICYCNKVTEEDIVNAIKEKNAKNIKDIIKITGAMRNNNCEINHPTGKCCSSVIQQTINRVLKDY</sequence>
<dbReference type="Pfam" id="PF04324">
    <property type="entry name" value="Fer2_BFD"/>
    <property type="match status" value="1"/>
</dbReference>
<dbReference type="InterPro" id="IPR007419">
    <property type="entry name" value="BFD-like_2Fe2S-bd_dom"/>
</dbReference>
<dbReference type="CDD" id="cd10141">
    <property type="entry name" value="CopZ-like_Fer2_BFD-like"/>
    <property type="match status" value="1"/>
</dbReference>
<evidence type="ECO:0000313" key="3">
    <source>
        <dbReference type="EMBL" id="RKD29486.1"/>
    </source>
</evidence>
<comment type="caution">
    <text evidence="3">The sequence shown here is derived from an EMBL/GenBank/DDBJ whole genome shotgun (WGS) entry which is preliminary data.</text>
</comment>
<evidence type="ECO:0000259" key="1">
    <source>
        <dbReference type="Pfam" id="PF04324"/>
    </source>
</evidence>
<dbReference type="AlphaFoldDB" id="A0A419SW82"/>
<organism evidence="3 4">
    <name type="scientific">Thermohalobacter berrensis</name>
    <dbReference type="NCBI Taxonomy" id="99594"/>
    <lineage>
        <taxon>Bacteria</taxon>
        <taxon>Bacillati</taxon>
        <taxon>Bacillota</taxon>
        <taxon>Tissierellia</taxon>
        <taxon>Tissierellales</taxon>
        <taxon>Thermohalobacteraceae</taxon>
        <taxon>Thermohalobacter</taxon>
    </lineage>
</organism>
<evidence type="ECO:0000313" key="4">
    <source>
        <dbReference type="Proteomes" id="UP000284177"/>
    </source>
</evidence>
<name>A0A419SW82_9FIRM</name>
<dbReference type="Proteomes" id="UP000284177">
    <property type="component" value="Unassembled WGS sequence"/>
</dbReference>
<dbReference type="InterPro" id="IPR040890">
    <property type="entry name" value="Znf_CopZ"/>
</dbReference>
<keyword evidence="4" id="KW-1185">Reference proteome</keyword>
<dbReference type="Gene3D" id="1.10.10.1100">
    <property type="entry name" value="BFD-like [2Fe-2S]-binding domain"/>
    <property type="match status" value="1"/>
</dbReference>
<dbReference type="OrthoDB" id="95698at2"/>
<evidence type="ECO:0000259" key="2">
    <source>
        <dbReference type="Pfam" id="PF18423"/>
    </source>
</evidence>